<dbReference type="SUPFAM" id="SSF57625">
    <property type="entry name" value="Invertebrate chitin-binding proteins"/>
    <property type="match status" value="1"/>
</dbReference>
<evidence type="ECO:0000313" key="4">
    <source>
        <dbReference type="EMBL" id="JAC44544.1"/>
    </source>
</evidence>
<organism evidence="4">
    <name type="scientific">Bactrocera dorsalis</name>
    <name type="common">Oriental fruit fly</name>
    <name type="synonym">Dacus dorsalis</name>
    <dbReference type="NCBI Taxonomy" id="27457"/>
    <lineage>
        <taxon>Eukaryota</taxon>
        <taxon>Metazoa</taxon>
        <taxon>Ecdysozoa</taxon>
        <taxon>Arthropoda</taxon>
        <taxon>Hexapoda</taxon>
        <taxon>Insecta</taxon>
        <taxon>Pterygota</taxon>
        <taxon>Neoptera</taxon>
        <taxon>Endopterygota</taxon>
        <taxon>Diptera</taxon>
        <taxon>Brachycera</taxon>
        <taxon>Muscomorpha</taxon>
        <taxon>Tephritoidea</taxon>
        <taxon>Tephritidae</taxon>
        <taxon>Bactrocera</taxon>
        <taxon>Bactrocera</taxon>
    </lineage>
</organism>
<feature type="compositionally biased region" description="Polar residues" evidence="1">
    <location>
        <begin position="93"/>
        <end position="107"/>
    </location>
</feature>
<feature type="region of interest" description="Disordered" evidence="1">
    <location>
        <begin position="63"/>
        <end position="128"/>
    </location>
</feature>
<evidence type="ECO:0000259" key="3">
    <source>
        <dbReference type="PROSITE" id="PS50940"/>
    </source>
</evidence>
<keyword evidence="2" id="KW-0732">Signal</keyword>
<feature type="compositionally biased region" description="Low complexity" evidence="1">
    <location>
        <begin position="264"/>
        <end position="287"/>
    </location>
</feature>
<feature type="region of interest" description="Disordered" evidence="1">
    <location>
        <begin position="240"/>
        <end position="288"/>
    </location>
</feature>
<feature type="region of interest" description="Disordered" evidence="1">
    <location>
        <begin position="305"/>
        <end position="339"/>
    </location>
</feature>
<dbReference type="Pfam" id="PF01607">
    <property type="entry name" value="CBM_14"/>
    <property type="match status" value="1"/>
</dbReference>
<sequence length="416" mass="45885">MHLRLILLVSATCLLGSAYSAASSDVLASATTAKPQGFAARSIEATDEEDEFESQAQTHLAYRQQQQPQQIQQRQLYDYSQSEEDQEEAPRQIYQSRNVKQQSNYLKQNKKPLTSEEESEEEVEEEPDRLSQLLAKSSFNCNTKNSGYYADESLNCEVFHYCQDNQRHSWICPEGFTFHQIHLICMPPSHDNICQQSSKYHIVNDYLYKPINLQEHQSKPNVTLRYSERYYPENYYENERYEDEEEAPRQRVNHQRQPVQVGFQQQQQQQQAQQQQQQHQQSQASAHMYSSMPVQHMMSVGDMSLQHHHLQQQQQQHAQHQRRGGSVGGGFSGSNSSLIGVGGGSSGGLMGGSSLMSASMSGSAGGGLSNVGGNVGGGGGSSGGGVSGTSSSGAGGADASSPMVGVCVQQSPVVIH</sequence>
<feature type="compositionally biased region" description="Low complexity" evidence="1">
    <location>
        <begin position="388"/>
        <end position="401"/>
    </location>
</feature>
<dbReference type="InterPro" id="IPR036508">
    <property type="entry name" value="Chitin-bd_dom_sf"/>
</dbReference>
<proteinExistence type="predicted"/>
<feature type="signal peptide" evidence="2">
    <location>
        <begin position="1"/>
        <end position="20"/>
    </location>
</feature>
<dbReference type="EMBL" id="GAKP01014408">
    <property type="protein sequence ID" value="JAC44544.1"/>
    <property type="molecule type" value="Transcribed_RNA"/>
</dbReference>
<protein>
    <recommendedName>
        <fullName evidence="3">Chitin-binding type-2 domain-containing protein</fullName>
    </recommendedName>
</protein>
<feature type="domain" description="Chitin-binding type-2" evidence="3">
    <location>
        <begin position="138"/>
        <end position="196"/>
    </location>
</feature>
<dbReference type="GO" id="GO:0008061">
    <property type="term" value="F:chitin binding"/>
    <property type="evidence" value="ECO:0007669"/>
    <property type="project" value="InterPro"/>
</dbReference>
<dbReference type="InterPro" id="IPR002557">
    <property type="entry name" value="Chitin-bd_dom"/>
</dbReference>
<feature type="compositionally biased region" description="Low complexity" evidence="1">
    <location>
        <begin position="63"/>
        <end position="75"/>
    </location>
</feature>
<reference evidence="4" key="1">
    <citation type="journal article" date="2014" name="BMC Genomics">
        <title>Characterizing the developmental transcriptome of the oriental fruit fly, Bactrocera dorsalis (Diptera: Tephritidae) through comparative genomic analysis with Drosophila melanogaster utilizing modENCODE datasets.</title>
        <authorList>
            <person name="Geib S.M."/>
            <person name="Calla B."/>
            <person name="Hall B."/>
            <person name="Hou S."/>
            <person name="Manoukis N.C."/>
        </authorList>
    </citation>
    <scope>NUCLEOTIDE SEQUENCE</scope>
    <source>
        <strain evidence="4">Punador</strain>
    </source>
</reference>
<name>A0A034VPZ8_BACDO</name>
<dbReference type="PROSITE" id="PS50940">
    <property type="entry name" value="CHIT_BIND_II"/>
    <property type="match status" value="1"/>
</dbReference>
<dbReference type="GO" id="GO:0005576">
    <property type="term" value="C:extracellular region"/>
    <property type="evidence" value="ECO:0007669"/>
    <property type="project" value="InterPro"/>
</dbReference>
<dbReference type="OrthoDB" id="7426044at2759"/>
<evidence type="ECO:0000256" key="2">
    <source>
        <dbReference type="SAM" id="SignalP"/>
    </source>
</evidence>
<dbReference type="AlphaFoldDB" id="A0A034VPZ8"/>
<feature type="compositionally biased region" description="Acidic residues" evidence="1">
    <location>
        <begin position="115"/>
        <end position="127"/>
    </location>
</feature>
<feature type="region of interest" description="Disordered" evidence="1">
    <location>
        <begin position="379"/>
        <end position="402"/>
    </location>
</feature>
<feature type="chain" id="PRO_5001557119" description="Chitin-binding type-2 domain-containing protein" evidence="2">
    <location>
        <begin position="21"/>
        <end position="416"/>
    </location>
</feature>
<accession>A0A034VPZ8</accession>
<evidence type="ECO:0000256" key="1">
    <source>
        <dbReference type="SAM" id="MobiDB-lite"/>
    </source>
</evidence>